<dbReference type="EMBL" id="NMUH01004245">
    <property type="protein sequence ID" value="MQM08938.1"/>
    <property type="molecule type" value="Genomic_DNA"/>
</dbReference>
<gene>
    <name evidence="5" type="ORF">Taro_041794</name>
</gene>
<dbReference type="SUPFAM" id="SSF46785">
    <property type="entry name" value="Winged helix' DNA-binding domain"/>
    <property type="match status" value="1"/>
</dbReference>
<dbReference type="FunFam" id="1.10.10.10:FF:000357">
    <property type="entry name" value="Caffeic acid 3-O-methyltransferase"/>
    <property type="match status" value="1"/>
</dbReference>
<organism evidence="5 6">
    <name type="scientific">Colocasia esculenta</name>
    <name type="common">Wild taro</name>
    <name type="synonym">Arum esculentum</name>
    <dbReference type="NCBI Taxonomy" id="4460"/>
    <lineage>
        <taxon>Eukaryota</taxon>
        <taxon>Viridiplantae</taxon>
        <taxon>Streptophyta</taxon>
        <taxon>Embryophyta</taxon>
        <taxon>Tracheophyta</taxon>
        <taxon>Spermatophyta</taxon>
        <taxon>Magnoliopsida</taxon>
        <taxon>Liliopsida</taxon>
        <taxon>Araceae</taxon>
        <taxon>Aroideae</taxon>
        <taxon>Colocasieae</taxon>
        <taxon>Colocasia</taxon>
    </lineage>
</organism>
<dbReference type="Gene3D" id="1.10.10.10">
    <property type="entry name" value="Winged helix-like DNA-binding domain superfamily/Winged helix DNA-binding domain"/>
    <property type="match status" value="1"/>
</dbReference>
<dbReference type="InterPro" id="IPR036388">
    <property type="entry name" value="WH-like_DNA-bd_sf"/>
</dbReference>
<keyword evidence="6" id="KW-1185">Reference proteome</keyword>
<accession>A0A843WQY0</accession>
<dbReference type="Proteomes" id="UP000652761">
    <property type="component" value="Unassembled WGS sequence"/>
</dbReference>
<keyword evidence="1" id="KW-0489">Methyltransferase</keyword>
<evidence type="ECO:0000256" key="2">
    <source>
        <dbReference type="ARBA" id="ARBA00022679"/>
    </source>
</evidence>
<dbReference type="AlphaFoldDB" id="A0A843WQY0"/>
<evidence type="ECO:0000259" key="4">
    <source>
        <dbReference type="Pfam" id="PF08100"/>
    </source>
</evidence>
<feature type="domain" description="O-methyltransferase dimerisation" evidence="4">
    <location>
        <begin position="23"/>
        <end position="105"/>
    </location>
</feature>
<evidence type="ECO:0000313" key="6">
    <source>
        <dbReference type="Proteomes" id="UP000652761"/>
    </source>
</evidence>
<reference evidence="5" key="1">
    <citation type="submission" date="2017-07" db="EMBL/GenBank/DDBJ databases">
        <title>Taro Niue Genome Assembly and Annotation.</title>
        <authorList>
            <person name="Atibalentja N."/>
            <person name="Keating K."/>
            <person name="Fields C.J."/>
        </authorList>
    </citation>
    <scope>NUCLEOTIDE SEQUENCE</scope>
    <source>
        <strain evidence="5">Niue_2</strain>
        <tissue evidence="5">Leaf</tissue>
    </source>
</reference>
<evidence type="ECO:0000256" key="1">
    <source>
        <dbReference type="ARBA" id="ARBA00022603"/>
    </source>
</evidence>
<evidence type="ECO:0000313" key="5">
    <source>
        <dbReference type="EMBL" id="MQM08938.1"/>
    </source>
</evidence>
<protein>
    <recommendedName>
        <fullName evidence="4">O-methyltransferase dimerisation domain-containing protein</fullName>
    </recommendedName>
</protein>
<proteinExistence type="predicted"/>
<sequence>MKNIDILIIFILWTFIIVVDSASILPMTLKAAVELELLEIIKREGLGAQLSPAEIVALLPTKNSQAPIMLDRILQLLASYSILTCCLVDREDDKVGRCYGLPPRASS</sequence>
<dbReference type="GO" id="GO:0008168">
    <property type="term" value="F:methyltransferase activity"/>
    <property type="evidence" value="ECO:0007669"/>
    <property type="project" value="UniProtKB-KW"/>
</dbReference>
<evidence type="ECO:0000256" key="3">
    <source>
        <dbReference type="ARBA" id="ARBA00022691"/>
    </source>
</evidence>
<dbReference type="PANTHER" id="PTHR11746">
    <property type="entry name" value="O-METHYLTRANSFERASE"/>
    <property type="match status" value="1"/>
</dbReference>
<name>A0A843WQY0_COLES</name>
<dbReference type="Pfam" id="PF08100">
    <property type="entry name" value="Dimerisation"/>
    <property type="match status" value="1"/>
</dbReference>
<comment type="caution">
    <text evidence="5">The sequence shown here is derived from an EMBL/GenBank/DDBJ whole genome shotgun (WGS) entry which is preliminary data.</text>
</comment>
<keyword evidence="2" id="KW-0808">Transferase</keyword>
<keyword evidence="3" id="KW-0949">S-adenosyl-L-methionine</keyword>
<dbReference type="InterPro" id="IPR012967">
    <property type="entry name" value="COMT_dimerisation"/>
</dbReference>
<dbReference type="InterPro" id="IPR036390">
    <property type="entry name" value="WH_DNA-bd_sf"/>
</dbReference>
<dbReference type="InterPro" id="IPR016461">
    <property type="entry name" value="COMT-like"/>
</dbReference>
<dbReference type="GO" id="GO:0046983">
    <property type="term" value="F:protein dimerization activity"/>
    <property type="evidence" value="ECO:0007669"/>
    <property type="project" value="InterPro"/>
</dbReference>
<dbReference type="GO" id="GO:0032259">
    <property type="term" value="P:methylation"/>
    <property type="evidence" value="ECO:0007669"/>
    <property type="project" value="UniProtKB-KW"/>
</dbReference>
<dbReference type="OrthoDB" id="780145at2759"/>